<feature type="compositionally biased region" description="Polar residues" evidence="9">
    <location>
        <begin position="329"/>
        <end position="338"/>
    </location>
</feature>
<feature type="compositionally biased region" description="Polar residues" evidence="9">
    <location>
        <begin position="181"/>
        <end position="203"/>
    </location>
</feature>
<dbReference type="Pfam" id="PF02149">
    <property type="entry name" value="KA1"/>
    <property type="match status" value="1"/>
</dbReference>
<dbReference type="GO" id="GO:0004674">
    <property type="term" value="F:protein serine/threonine kinase activity"/>
    <property type="evidence" value="ECO:0007669"/>
    <property type="project" value="UniProtKB-KW"/>
</dbReference>
<evidence type="ECO:0000259" key="10">
    <source>
        <dbReference type="PROSITE" id="PS50032"/>
    </source>
</evidence>
<dbReference type="OrthoDB" id="504170at2759"/>
<name>A0A8S1H123_9PELO</name>
<feature type="domain" description="KA1" evidence="10">
    <location>
        <begin position="463"/>
        <end position="512"/>
    </location>
</feature>
<organism evidence="11 12">
    <name type="scientific">Caenorhabditis auriculariae</name>
    <dbReference type="NCBI Taxonomy" id="2777116"/>
    <lineage>
        <taxon>Eukaryota</taxon>
        <taxon>Metazoa</taxon>
        <taxon>Ecdysozoa</taxon>
        <taxon>Nematoda</taxon>
        <taxon>Chromadorea</taxon>
        <taxon>Rhabditida</taxon>
        <taxon>Rhabditina</taxon>
        <taxon>Rhabditomorpha</taxon>
        <taxon>Rhabditoidea</taxon>
        <taxon>Rhabditidae</taxon>
        <taxon>Peloderinae</taxon>
        <taxon>Caenorhabditis</taxon>
    </lineage>
</organism>
<dbReference type="FunFam" id="3.30.310.80:FF:000001">
    <property type="entry name" value="Non-specific serine/threonine protein kinase"/>
    <property type="match status" value="1"/>
</dbReference>
<keyword evidence="12" id="KW-1185">Reference proteome</keyword>
<dbReference type="AlphaFoldDB" id="A0A8S1H123"/>
<evidence type="ECO:0000256" key="3">
    <source>
        <dbReference type="ARBA" id="ARBA00022679"/>
    </source>
</evidence>
<sequence length="512" mass="54777">MLMAWRDRGADEEPLPSTSSATTTSRPRRSAPMTSSATSPDALTALYVTTTPLTRRYTCVVPPMTSILESAASEDVRRPRASTTTTTSSSPSATTSPARTNLPSMIHQSPSMPPSMIAAMGELTVKEPQRSSSQHMSRSATTNPNAQQTTSNNVSAASNTASPTSHHQPHPHHHPTSNQQYPTATQPHLSHNASFTVTPSTHPYQPAGSTAHPAGVPPSSQAFPRNTRNRQTFHGKTEKDKGGEDSDEEQEPQPNVSIGAGTNSKGIWSKLGKLTRRSSTASPSVAAATVASSGASSSSRRPILHHSASLTASPSVAAPGSHHHHHQQYPVTSSTHQNHPGLPPMYAKRQISDHNRESMTQPSSGGRAGTIGAAQGTQTAAALAAIREGQGHPNVAPTSPPPVHGPVAPEDVKPRSLRFTWSMKTTSSLAPEDMMREIRKVLDANNCDYEQRERYLLLCIHGDPNADSLVQWEMEVCKLPRLSLNGVRFKRISGTSIGFKNIASKIAQELNL</sequence>
<evidence type="ECO:0000256" key="1">
    <source>
        <dbReference type="ARBA" id="ARBA00012513"/>
    </source>
</evidence>
<evidence type="ECO:0000256" key="9">
    <source>
        <dbReference type="SAM" id="MobiDB-lite"/>
    </source>
</evidence>
<keyword evidence="2" id="KW-0723">Serine/threonine-protein kinase</keyword>
<feature type="compositionally biased region" description="Low complexity" evidence="9">
    <location>
        <begin position="81"/>
        <end position="100"/>
    </location>
</feature>
<gene>
    <name evidence="11" type="ORF">CAUJ_LOCUS5885</name>
</gene>
<comment type="caution">
    <text evidence="11">The sequence shown here is derived from an EMBL/GenBank/DDBJ whole genome shotgun (WGS) entry which is preliminary data.</text>
</comment>
<proteinExistence type="predicted"/>
<feature type="compositionally biased region" description="Basic and acidic residues" evidence="9">
    <location>
        <begin position="1"/>
        <end position="11"/>
    </location>
</feature>
<evidence type="ECO:0000256" key="5">
    <source>
        <dbReference type="ARBA" id="ARBA00022777"/>
    </source>
</evidence>
<feature type="region of interest" description="Disordered" evidence="9">
    <location>
        <begin position="70"/>
        <end position="266"/>
    </location>
</feature>
<feature type="compositionally biased region" description="Low complexity" evidence="9">
    <location>
        <begin position="370"/>
        <end position="387"/>
    </location>
</feature>
<feature type="compositionally biased region" description="Basic and acidic residues" evidence="9">
    <location>
        <begin position="235"/>
        <end position="244"/>
    </location>
</feature>
<comment type="catalytic activity">
    <reaction evidence="7">
        <text>L-threonyl-[protein] + ATP = O-phospho-L-threonyl-[protein] + ADP + H(+)</text>
        <dbReference type="Rhea" id="RHEA:46608"/>
        <dbReference type="Rhea" id="RHEA-COMP:11060"/>
        <dbReference type="Rhea" id="RHEA-COMP:11605"/>
        <dbReference type="ChEBI" id="CHEBI:15378"/>
        <dbReference type="ChEBI" id="CHEBI:30013"/>
        <dbReference type="ChEBI" id="CHEBI:30616"/>
        <dbReference type="ChEBI" id="CHEBI:61977"/>
        <dbReference type="ChEBI" id="CHEBI:456216"/>
        <dbReference type="EC" id="2.7.11.1"/>
    </reaction>
</comment>
<keyword evidence="3" id="KW-0808">Transferase</keyword>
<evidence type="ECO:0000313" key="12">
    <source>
        <dbReference type="Proteomes" id="UP000835052"/>
    </source>
</evidence>
<feature type="compositionally biased region" description="Polar residues" evidence="9">
    <location>
        <begin position="252"/>
        <end position="266"/>
    </location>
</feature>
<dbReference type="InterPro" id="IPR001772">
    <property type="entry name" value="KA1_dom"/>
</dbReference>
<keyword evidence="5" id="KW-0418">Kinase</keyword>
<evidence type="ECO:0000256" key="2">
    <source>
        <dbReference type="ARBA" id="ARBA00022527"/>
    </source>
</evidence>
<accession>A0A8S1H123</accession>
<dbReference type="SUPFAM" id="SSF103243">
    <property type="entry name" value="KA1-like"/>
    <property type="match status" value="1"/>
</dbReference>
<dbReference type="Gene3D" id="3.30.310.80">
    <property type="entry name" value="Kinase associated domain 1, KA1"/>
    <property type="match status" value="1"/>
</dbReference>
<evidence type="ECO:0000256" key="7">
    <source>
        <dbReference type="ARBA" id="ARBA00047899"/>
    </source>
</evidence>
<feature type="compositionally biased region" description="Low complexity" evidence="9">
    <location>
        <begin position="16"/>
        <end position="37"/>
    </location>
</feature>
<dbReference type="Proteomes" id="UP000835052">
    <property type="component" value="Unassembled WGS sequence"/>
</dbReference>
<keyword evidence="6" id="KW-0067">ATP-binding</keyword>
<dbReference type="GO" id="GO:0005524">
    <property type="term" value="F:ATP binding"/>
    <property type="evidence" value="ECO:0007669"/>
    <property type="project" value="UniProtKB-KW"/>
</dbReference>
<feature type="compositionally biased region" description="Polar residues" evidence="9">
    <location>
        <begin position="101"/>
        <end position="110"/>
    </location>
</feature>
<dbReference type="CDD" id="cd12196">
    <property type="entry name" value="MARK1-3_C"/>
    <property type="match status" value="1"/>
</dbReference>
<reference evidence="11" key="1">
    <citation type="submission" date="2020-10" db="EMBL/GenBank/DDBJ databases">
        <authorList>
            <person name="Kikuchi T."/>
        </authorList>
    </citation>
    <scope>NUCLEOTIDE SEQUENCE</scope>
    <source>
        <strain evidence="11">NKZ352</strain>
    </source>
</reference>
<keyword evidence="4" id="KW-0547">Nucleotide-binding</keyword>
<dbReference type="EC" id="2.7.11.1" evidence="1"/>
<feature type="region of interest" description="Disordered" evidence="9">
    <location>
        <begin position="313"/>
        <end position="410"/>
    </location>
</feature>
<evidence type="ECO:0000313" key="11">
    <source>
        <dbReference type="EMBL" id="CAD6189966.1"/>
    </source>
</evidence>
<dbReference type="PROSITE" id="PS50032">
    <property type="entry name" value="KA1"/>
    <property type="match status" value="1"/>
</dbReference>
<dbReference type="EMBL" id="CAJGYM010000013">
    <property type="protein sequence ID" value="CAD6189966.1"/>
    <property type="molecule type" value="Genomic_DNA"/>
</dbReference>
<evidence type="ECO:0000256" key="4">
    <source>
        <dbReference type="ARBA" id="ARBA00022741"/>
    </source>
</evidence>
<feature type="region of interest" description="Disordered" evidence="9">
    <location>
        <begin position="1"/>
        <end position="39"/>
    </location>
</feature>
<feature type="compositionally biased region" description="Low complexity" evidence="9">
    <location>
        <begin position="149"/>
        <end position="166"/>
    </location>
</feature>
<dbReference type="InterPro" id="IPR028375">
    <property type="entry name" value="KA1/Ssp2_C"/>
</dbReference>
<evidence type="ECO:0000256" key="8">
    <source>
        <dbReference type="ARBA" id="ARBA00048679"/>
    </source>
</evidence>
<protein>
    <recommendedName>
        <fullName evidence="1">non-specific serine/threonine protein kinase</fullName>
        <ecNumber evidence="1">2.7.11.1</ecNumber>
    </recommendedName>
</protein>
<evidence type="ECO:0000256" key="6">
    <source>
        <dbReference type="ARBA" id="ARBA00022840"/>
    </source>
</evidence>
<comment type="catalytic activity">
    <reaction evidence="8">
        <text>L-seryl-[protein] + ATP = O-phospho-L-seryl-[protein] + ADP + H(+)</text>
        <dbReference type="Rhea" id="RHEA:17989"/>
        <dbReference type="Rhea" id="RHEA-COMP:9863"/>
        <dbReference type="Rhea" id="RHEA-COMP:11604"/>
        <dbReference type="ChEBI" id="CHEBI:15378"/>
        <dbReference type="ChEBI" id="CHEBI:29999"/>
        <dbReference type="ChEBI" id="CHEBI:30616"/>
        <dbReference type="ChEBI" id="CHEBI:83421"/>
        <dbReference type="ChEBI" id="CHEBI:456216"/>
        <dbReference type="EC" id="2.7.11.1"/>
    </reaction>
</comment>
<feature type="compositionally biased region" description="Polar residues" evidence="9">
    <location>
        <begin position="130"/>
        <end position="148"/>
    </location>
</feature>